<accession>A0A0L0P1U5</accession>
<keyword evidence="1" id="KW-0472">Membrane</keyword>
<sequence length="169" mass="19395">MACLSRFRNFIVFLVVFYGLYLFTYKCPQVVDHPIELSAKSLFSPLASTHKHLCGHLNHGHKLATPYINKVHSLLDEHVHSTAFFKDNKIEDKIQSAKAHFFAHVHPYVEKVWQGVEVVEAHAFDAGYKAYGHLEQHFHKAVKPTAEEFKDAVSEQAENLKDQIHSKFV</sequence>
<evidence type="ECO:0000313" key="3">
    <source>
        <dbReference type="Proteomes" id="UP000037122"/>
    </source>
</evidence>
<reference evidence="3" key="1">
    <citation type="journal article" date="2015" name="BMC Genomics">
        <title>Draft genome of a commonly misdiagnosed multidrug resistant pathogen Candida auris.</title>
        <authorList>
            <person name="Chatterjee S."/>
            <person name="Alampalli S.V."/>
            <person name="Nageshan R.K."/>
            <person name="Chettiar S.T."/>
            <person name="Joshi S."/>
            <person name="Tatu U.S."/>
        </authorList>
    </citation>
    <scope>NUCLEOTIDE SEQUENCE [LARGE SCALE GENOMIC DNA]</scope>
    <source>
        <strain evidence="3">6684</strain>
    </source>
</reference>
<dbReference type="EMBL" id="LGST01000018">
    <property type="protein sequence ID" value="KNE00347.1"/>
    <property type="molecule type" value="Genomic_DNA"/>
</dbReference>
<name>A0A0L0P1U5_CANAR</name>
<evidence type="ECO:0000313" key="2">
    <source>
        <dbReference type="EMBL" id="KNE00347.1"/>
    </source>
</evidence>
<protein>
    <submittedName>
        <fullName evidence="2">Uncharacterized protein</fullName>
    </submittedName>
</protein>
<dbReference type="VEuPathDB" id="FungiDB:CJJ09_002343"/>
<organism evidence="2 3">
    <name type="scientific">Candidozyma auris</name>
    <name type="common">Yeast</name>
    <name type="synonym">Candida auris</name>
    <dbReference type="NCBI Taxonomy" id="498019"/>
    <lineage>
        <taxon>Eukaryota</taxon>
        <taxon>Fungi</taxon>
        <taxon>Dikarya</taxon>
        <taxon>Ascomycota</taxon>
        <taxon>Saccharomycotina</taxon>
        <taxon>Pichiomycetes</taxon>
        <taxon>Metschnikowiaceae</taxon>
        <taxon>Candidozyma</taxon>
    </lineage>
</organism>
<dbReference type="VEuPathDB" id="FungiDB:B9J08_000375"/>
<feature type="transmembrane region" description="Helical" evidence="1">
    <location>
        <begin position="7"/>
        <end position="25"/>
    </location>
</feature>
<dbReference type="VEuPathDB" id="FungiDB:QG37_02371"/>
<dbReference type="AlphaFoldDB" id="A0A0L0P1U5"/>
<gene>
    <name evidence="2" type="ORF">QG37_02371</name>
</gene>
<dbReference type="VEuPathDB" id="FungiDB:CJI97_000375"/>
<proteinExistence type="predicted"/>
<keyword evidence="1" id="KW-0812">Transmembrane</keyword>
<comment type="caution">
    <text evidence="2">The sequence shown here is derived from an EMBL/GenBank/DDBJ whole genome shotgun (WGS) entry which is preliminary data.</text>
</comment>
<evidence type="ECO:0000256" key="1">
    <source>
        <dbReference type="SAM" id="Phobius"/>
    </source>
</evidence>
<dbReference type="VEuPathDB" id="FungiDB:CJJ07_001997"/>
<keyword evidence="1" id="KW-1133">Transmembrane helix</keyword>
<dbReference type="VEuPathDB" id="FungiDB:CJI96_0001095"/>
<dbReference type="Proteomes" id="UP000037122">
    <property type="component" value="Unassembled WGS sequence"/>
</dbReference>